<protein>
    <submittedName>
        <fullName evidence="4">MCE family protein</fullName>
    </submittedName>
</protein>
<dbReference type="Pfam" id="PF11887">
    <property type="entry name" value="Mce4_CUP1"/>
    <property type="match status" value="1"/>
</dbReference>
<dbReference type="NCBIfam" id="TIGR00996">
    <property type="entry name" value="Mtu_fam_mce"/>
    <property type="match status" value="1"/>
</dbReference>
<comment type="caution">
    <text evidence="4">The sequence shown here is derived from an EMBL/GenBank/DDBJ whole genome shotgun (WGS) entry which is preliminary data.</text>
</comment>
<feature type="compositionally biased region" description="Low complexity" evidence="1">
    <location>
        <begin position="363"/>
        <end position="377"/>
    </location>
</feature>
<feature type="region of interest" description="Disordered" evidence="1">
    <location>
        <begin position="354"/>
        <end position="461"/>
    </location>
</feature>
<name>A0ABR7W802_9ACTN</name>
<dbReference type="PANTHER" id="PTHR33371:SF15">
    <property type="entry name" value="LIPOPROTEIN LPRN"/>
    <property type="match status" value="1"/>
</dbReference>
<keyword evidence="5" id="KW-1185">Reference proteome</keyword>
<accession>A0ABR7W802</accession>
<evidence type="ECO:0000313" key="4">
    <source>
        <dbReference type="EMBL" id="MBD1318949.1"/>
    </source>
</evidence>
<proteinExistence type="predicted"/>
<feature type="compositionally biased region" description="Low complexity" evidence="1">
    <location>
        <begin position="415"/>
        <end position="427"/>
    </location>
</feature>
<evidence type="ECO:0000256" key="1">
    <source>
        <dbReference type="SAM" id="MobiDB-lite"/>
    </source>
</evidence>
<gene>
    <name evidence="4" type="ORF">IDF66_05070</name>
</gene>
<feature type="domain" description="Mammalian cell entry C-terminal" evidence="3">
    <location>
        <begin position="135"/>
        <end position="310"/>
    </location>
</feature>
<feature type="domain" description="Mce/MlaD" evidence="2">
    <location>
        <begin position="47"/>
        <end position="123"/>
    </location>
</feature>
<dbReference type="InterPro" id="IPR024516">
    <property type="entry name" value="Mce_C"/>
</dbReference>
<dbReference type="InterPro" id="IPR052336">
    <property type="entry name" value="MlaD_Phospholipid_Transporter"/>
</dbReference>
<evidence type="ECO:0000259" key="2">
    <source>
        <dbReference type="Pfam" id="PF02470"/>
    </source>
</evidence>
<dbReference type="InterPro" id="IPR005693">
    <property type="entry name" value="Mce"/>
</dbReference>
<dbReference type="Pfam" id="PF02470">
    <property type="entry name" value="MlaD"/>
    <property type="match status" value="1"/>
</dbReference>
<dbReference type="EMBL" id="JACWMS010000001">
    <property type="protein sequence ID" value="MBD1318949.1"/>
    <property type="molecule type" value="Genomic_DNA"/>
</dbReference>
<evidence type="ECO:0000259" key="3">
    <source>
        <dbReference type="Pfam" id="PF11887"/>
    </source>
</evidence>
<reference evidence="4 5" key="1">
    <citation type="submission" date="2020-09" db="EMBL/GenBank/DDBJ databases">
        <title>Novel species in genus Gordonia.</title>
        <authorList>
            <person name="Zhang G."/>
        </authorList>
    </citation>
    <scope>NUCLEOTIDE SEQUENCE [LARGE SCALE GENOMIC DNA]</scope>
    <source>
        <strain evidence="4 5">ON-33</strain>
    </source>
</reference>
<dbReference type="PANTHER" id="PTHR33371">
    <property type="entry name" value="INTERMEMBRANE PHOSPHOLIPID TRANSPORT SYSTEM BINDING PROTEIN MLAD-RELATED"/>
    <property type="match status" value="1"/>
</dbReference>
<organism evidence="4 5">
    <name type="scientific">Gordonia hankookensis</name>
    <dbReference type="NCBI Taxonomy" id="589403"/>
    <lineage>
        <taxon>Bacteria</taxon>
        <taxon>Bacillati</taxon>
        <taxon>Actinomycetota</taxon>
        <taxon>Actinomycetes</taxon>
        <taxon>Mycobacteriales</taxon>
        <taxon>Gordoniaceae</taxon>
        <taxon>Gordonia</taxon>
    </lineage>
</organism>
<sequence length="461" mass="49093">MRELLSRKSIRAVFGAAMVAAVLAVSGCGNGIQSIPLPGGVDTGDNARTYQIQFADILDLVPQSMVKKDGIPVGRVESVEVPDNEWYAQVKIKVKNDIDLSDKSIAAVQQTSLLGEKFVALSEPKDSESLPRQNPAQPIPLDRTRTATDIEQVLGALSMLLNGGGINQLEPIVTELNKALAGSTSQPCDVAPKGQSCPVFRSLLEQSQTLITGLNRQRDDIVNAIDGLARLSTRASNQKTQIDRILKELPAGVAVLEEQRPQLVDLLKKLDGLGKVGTDVLGKSRTALITDLKALRPVLTQLSKAAPELITAAPLMLTVPFPDWLLPGVKGDATNLFMTLDLRTLNQLEALGVGQGTPKYSPPERVSVPVNPSNPYVGGNGPRYGWPTITLLPPSANSRPGPNTPPSGGTYPMNPASGSAKAPASAKTQKKHDDDQQYTLMPPAQPGQRFIDGPLSMIGAQ</sequence>
<dbReference type="InterPro" id="IPR003399">
    <property type="entry name" value="Mce/MlaD"/>
</dbReference>
<evidence type="ECO:0000313" key="5">
    <source>
        <dbReference type="Proteomes" id="UP000602395"/>
    </source>
</evidence>
<dbReference type="Proteomes" id="UP000602395">
    <property type="component" value="Unassembled WGS sequence"/>
</dbReference>
<dbReference type="RefSeq" id="WP_190266320.1">
    <property type="nucleotide sequence ID" value="NZ_BAABAD010000003.1"/>
</dbReference>
<dbReference type="PROSITE" id="PS51257">
    <property type="entry name" value="PROKAR_LIPOPROTEIN"/>
    <property type="match status" value="1"/>
</dbReference>